<name>A0AAE1CIV3_9GAST</name>
<feature type="region of interest" description="Disordered" evidence="1">
    <location>
        <begin position="1"/>
        <end position="82"/>
    </location>
</feature>
<feature type="compositionally biased region" description="Basic and acidic residues" evidence="1">
    <location>
        <begin position="1"/>
        <end position="12"/>
    </location>
</feature>
<organism evidence="2 3">
    <name type="scientific">Elysia crispata</name>
    <name type="common">lettuce slug</name>
    <dbReference type="NCBI Taxonomy" id="231223"/>
    <lineage>
        <taxon>Eukaryota</taxon>
        <taxon>Metazoa</taxon>
        <taxon>Spiralia</taxon>
        <taxon>Lophotrochozoa</taxon>
        <taxon>Mollusca</taxon>
        <taxon>Gastropoda</taxon>
        <taxon>Heterobranchia</taxon>
        <taxon>Euthyneura</taxon>
        <taxon>Panpulmonata</taxon>
        <taxon>Sacoglossa</taxon>
        <taxon>Placobranchoidea</taxon>
        <taxon>Plakobranchidae</taxon>
        <taxon>Elysia</taxon>
    </lineage>
</organism>
<proteinExistence type="predicted"/>
<keyword evidence="3" id="KW-1185">Reference proteome</keyword>
<comment type="caution">
    <text evidence="2">The sequence shown here is derived from an EMBL/GenBank/DDBJ whole genome shotgun (WGS) entry which is preliminary data.</text>
</comment>
<dbReference type="AlphaFoldDB" id="A0AAE1CIV3"/>
<dbReference type="Proteomes" id="UP001283361">
    <property type="component" value="Unassembled WGS sequence"/>
</dbReference>
<evidence type="ECO:0000313" key="3">
    <source>
        <dbReference type="Proteomes" id="UP001283361"/>
    </source>
</evidence>
<reference evidence="2" key="1">
    <citation type="journal article" date="2023" name="G3 (Bethesda)">
        <title>A reference genome for the long-term kleptoplast-retaining sea slug Elysia crispata morphotype clarki.</title>
        <authorList>
            <person name="Eastman K.E."/>
            <person name="Pendleton A.L."/>
            <person name="Shaikh M.A."/>
            <person name="Suttiyut T."/>
            <person name="Ogas R."/>
            <person name="Tomko P."/>
            <person name="Gavelis G."/>
            <person name="Widhalm J.R."/>
            <person name="Wisecaver J.H."/>
        </authorList>
    </citation>
    <scope>NUCLEOTIDE SEQUENCE</scope>
    <source>
        <strain evidence="2">ECLA1</strain>
    </source>
</reference>
<dbReference type="EMBL" id="JAWDGP010008052">
    <property type="protein sequence ID" value="KAK3696253.1"/>
    <property type="molecule type" value="Genomic_DNA"/>
</dbReference>
<protein>
    <submittedName>
        <fullName evidence="2">Uncharacterized protein</fullName>
    </submittedName>
</protein>
<evidence type="ECO:0000256" key="1">
    <source>
        <dbReference type="SAM" id="MobiDB-lite"/>
    </source>
</evidence>
<feature type="compositionally biased region" description="Basic and acidic residues" evidence="1">
    <location>
        <begin position="39"/>
        <end position="52"/>
    </location>
</feature>
<sequence length="178" mass="19773">MIGRDTSRDKHNNNILARPRQISREGARTGPGSTSPREPLGERIAHQEKATSDDPIQVPSKPWASEAGSLVQRPWGSRRPRSKYLAATSGEWTRRLTRVIDSPPATGQQCGPRRPNQATVFCDKSEHHQPRLIIRYYGCVQYARPISVKTPRPGNAKRADSNNRTGMGRASVVNGEEV</sequence>
<feature type="region of interest" description="Disordered" evidence="1">
    <location>
        <begin position="150"/>
        <end position="178"/>
    </location>
</feature>
<accession>A0AAE1CIV3</accession>
<gene>
    <name evidence="2" type="ORF">RRG08_027696</name>
</gene>
<evidence type="ECO:0000313" key="2">
    <source>
        <dbReference type="EMBL" id="KAK3696253.1"/>
    </source>
</evidence>